<dbReference type="Pfam" id="PF08282">
    <property type="entry name" value="Hydrolase_3"/>
    <property type="match status" value="1"/>
</dbReference>
<dbReference type="Proteomes" id="UP000234951">
    <property type="component" value="Unassembled WGS sequence"/>
</dbReference>
<reference evidence="1 3" key="1">
    <citation type="submission" date="2017-11" db="EMBL/GenBank/DDBJ databases">
        <title>Comparitive Functional Genomics of Dry Heat Resistant strains isolated from the Viking Spacecraft.</title>
        <authorList>
            <person name="Seuylemezian A."/>
            <person name="Cooper K."/>
            <person name="Vaishampayan P."/>
        </authorList>
    </citation>
    <scope>NUCLEOTIDE SEQUENCE [LARGE SCALE GENOMIC DNA]</scope>
    <source>
        <strain evidence="1 3">M4.6</strain>
    </source>
</reference>
<dbReference type="Proteomes" id="UP000235114">
    <property type="component" value="Unassembled WGS sequence"/>
</dbReference>
<dbReference type="InterPro" id="IPR006379">
    <property type="entry name" value="HAD-SF_hydro_IIB"/>
</dbReference>
<comment type="caution">
    <text evidence="1">The sequence shown here is derived from an EMBL/GenBank/DDBJ whole genome shotgun (WGS) entry which is preliminary data.</text>
</comment>
<protein>
    <submittedName>
        <fullName evidence="1">Haloacid dehalogenase</fullName>
    </submittedName>
</protein>
<dbReference type="PANTHER" id="PTHR10000">
    <property type="entry name" value="PHOSPHOSERINE PHOSPHATASE"/>
    <property type="match status" value="1"/>
</dbReference>
<dbReference type="GO" id="GO:0005829">
    <property type="term" value="C:cytosol"/>
    <property type="evidence" value="ECO:0007669"/>
    <property type="project" value="TreeGrafter"/>
</dbReference>
<dbReference type="EMBL" id="PGVD01000007">
    <property type="protein sequence ID" value="PLS00628.1"/>
    <property type="molecule type" value="Genomic_DNA"/>
</dbReference>
<dbReference type="CDD" id="cd07516">
    <property type="entry name" value="HAD_Pase"/>
    <property type="match status" value="1"/>
</dbReference>
<dbReference type="RefSeq" id="WP_101578306.1">
    <property type="nucleotide sequence ID" value="NZ_PGVA01000038.1"/>
</dbReference>
<dbReference type="Gene3D" id="3.40.50.1000">
    <property type="entry name" value="HAD superfamily/HAD-like"/>
    <property type="match status" value="1"/>
</dbReference>
<dbReference type="GO" id="GO:0000287">
    <property type="term" value="F:magnesium ion binding"/>
    <property type="evidence" value="ECO:0007669"/>
    <property type="project" value="TreeGrafter"/>
</dbReference>
<dbReference type="SUPFAM" id="SSF56784">
    <property type="entry name" value="HAD-like"/>
    <property type="match status" value="1"/>
</dbReference>
<keyword evidence="4" id="KW-1185">Reference proteome</keyword>
<dbReference type="GO" id="GO:0016791">
    <property type="term" value="F:phosphatase activity"/>
    <property type="evidence" value="ECO:0007669"/>
    <property type="project" value="TreeGrafter"/>
</dbReference>
<dbReference type="NCBIfam" id="TIGR01484">
    <property type="entry name" value="HAD-SF-IIB"/>
    <property type="match status" value="1"/>
</dbReference>
<gene>
    <name evidence="1" type="ORF">CU635_15585</name>
    <name evidence="2" type="ORF">CVD25_01695</name>
</gene>
<dbReference type="InterPro" id="IPR036412">
    <property type="entry name" value="HAD-like_sf"/>
</dbReference>
<dbReference type="InterPro" id="IPR000150">
    <property type="entry name" value="Cof"/>
</dbReference>
<dbReference type="AlphaFoldDB" id="A0A2N5GJ91"/>
<dbReference type="InterPro" id="IPR023214">
    <property type="entry name" value="HAD_sf"/>
</dbReference>
<dbReference type="OrthoDB" id="9790031at2"/>
<evidence type="ECO:0000313" key="1">
    <source>
        <dbReference type="EMBL" id="PLR81181.1"/>
    </source>
</evidence>
<name>A0A2N5GJ91_9BACI</name>
<organism evidence="1 3">
    <name type="scientific">Bacillus canaveralius</name>
    <dbReference type="NCBI Taxonomy" id="1403243"/>
    <lineage>
        <taxon>Bacteria</taxon>
        <taxon>Bacillati</taxon>
        <taxon>Bacillota</taxon>
        <taxon>Bacilli</taxon>
        <taxon>Bacillales</taxon>
        <taxon>Bacillaceae</taxon>
        <taxon>Bacillus</taxon>
    </lineage>
</organism>
<accession>A0A2N5GJ91</accession>
<proteinExistence type="predicted"/>
<dbReference type="PANTHER" id="PTHR10000:SF50">
    <property type="entry name" value="STRESS RESPONSE PROTEIN YHAX"/>
    <property type="match status" value="1"/>
</dbReference>
<reference evidence="2 4" key="2">
    <citation type="submission" date="2017-12" db="EMBL/GenBank/DDBJ databases">
        <title>Comparative Functional Genomics of Dry Heat Resistant strains isolated from the Viking Spacecraft.</title>
        <authorList>
            <person name="Seuylemezian A."/>
            <person name="Cooper K."/>
            <person name="Vaishampayan P."/>
        </authorList>
    </citation>
    <scope>NUCLEOTIDE SEQUENCE [LARGE SCALE GENOMIC DNA]</scope>
    <source>
        <strain evidence="2 4">ATCC 29669</strain>
    </source>
</reference>
<dbReference type="NCBIfam" id="TIGR00099">
    <property type="entry name" value="Cof-subfamily"/>
    <property type="match status" value="1"/>
</dbReference>
<sequence length="290" mass="32647">MIYRLLALNIDGTTLQSNGKLHKSTKEAIDYVQHKGIYVTLVTSRSFPSAKKAARALKINSVLVSHRGGYISGPFEKDALFVKRIKEDIAFEIVQLLEAFPCQIRLVHERFSIANKYKLNHNMLAKTVFTTGDPVFYSQQFVEILSEALIDQQVAPPKIEVYFEHEEDLEDSTKAMKSMFSEVDFVKVSDLRLDIVAGGVSKLSGLIYLGEHLGIARQEMVVIGDALDDIEMIKAAGLGVAMGNAPYEVKKAADWVTRSNNEHGVSYMVKEHFRKQHPIDFLKKMNILKK</sequence>
<evidence type="ECO:0000313" key="2">
    <source>
        <dbReference type="EMBL" id="PLS00628.1"/>
    </source>
</evidence>
<evidence type="ECO:0000313" key="4">
    <source>
        <dbReference type="Proteomes" id="UP000235114"/>
    </source>
</evidence>
<dbReference type="EMBL" id="PGVA01000038">
    <property type="protein sequence ID" value="PLR81181.1"/>
    <property type="molecule type" value="Genomic_DNA"/>
</dbReference>
<dbReference type="Gene3D" id="3.30.1240.10">
    <property type="match status" value="1"/>
</dbReference>
<evidence type="ECO:0000313" key="3">
    <source>
        <dbReference type="Proteomes" id="UP000234951"/>
    </source>
</evidence>